<dbReference type="CDD" id="cd07822">
    <property type="entry name" value="SRPBCC_4"/>
    <property type="match status" value="1"/>
</dbReference>
<dbReference type="InterPro" id="IPR023393">
    <property type="entry name" value="START-like_dom_sf"/>
</dbReference>
<dbReference type="PANTHER" id="PTHR36166">
    <property type="entry name" value="CHROMOSOME 9, WHOLE GENOME SHOTGUN SEQUENCE"/>
    <property type="match status" value="1"/>
</dbReference>
<keyword evidence="2" id="KW-1185">Reference proteome</keyword>
<dbReference type="PANTHER" id="PTHR36166:SF1">
    <property type="entry name" value="SRPBCC DOMAIN-CONTAINING PROTEIN"/>
    <property type="match status" value="1"/>
</dbReference>
<protein>
    <submittedName>
        <fullName evidence="1">SRPBCC domain-containing protein</fullName>
    </submittedName>
</protein>
<comment type="caution">
    <text evidence="1">The sequence shown here is derived from an EMBL/GenBank/DDBJ whole genome shotgun (WGS) entry which is preliminary data.</text>
</comment>
<accession>A0ABT1U1V9</accession>
<evidence type="ECO:0000313" key="2">
    <source>
        <dbReference type="Proteomes" id="UP001524586"/>
    </source>
</evidence>
<gene>
    <name evidence="1" type="ORF">NP596_05090</name>
</gene>
<dbReference type="Proteomes" id="UP001524586">
    <property type="component" value="Unassembled WGS sequence"/>
</dbReference>
<dbReference type="InterPro" id="IPR019587">
    <property type="entry name" value="Polyketide_cyclase/dehydratase"/>
</dbReference>
<dbReference type="SUPFAM" id="SSF55961">
    <property type="entry name" value="Bet v1-like"/>
    <property type="match status" value="1"/>
</dbReference>
<name>A0ABT1U1V9_9GAMM</name>
<reference evidence="1 2" key="1">
    <citation type="submission" date="2022-07" db="EMBL/GenBank/DDBJ databases">
        <title>Methylomonas rivi sp. nov., Methylomonas rosea sp. nov., Methylomonas aureus sp. nov. and Methylomonas subterranea sp. nov., four novel methanotrophs isolated from a freshwater creek and the deep terrestrial subsurface.</title>
        <authorList>
            <person name="Abin C."/>
            <person name="Sankaranarayanan K."/>
            <person name="Garner C."/>
            <person name="Sindelar R."/>
            <person name="Kotary K."/>
            <person name="Garner R."/>
            <person name="Barclay S."/>
            <person name="Lawson P."/>
            <person name="Krumholz L."/>
        </authorList>
    </citation>
    <scope>NUCLEOTIDE SEQUENCE [LARGE SCALE GENOMIC DNA]</scope>
    <source>
        <strain evidence="1 2">WSC-6</strain>
    </source>
</reference>
<sequence>MNSYRLHTEIEIAATPEHVWSILTDFPFYPEWNPFIVSINGDIKHGAKLQVRIQPNGGRAMTFRPRLVVVQPGKELRWLGQFLFRNLFDGEHRFAIEPIADGRVRFTQSEHFSGLLLPLFQKSLAQNTKTGFEAMNRAIKARAET</sequence>
<dbReference type="RefSeq" id="WP_256614186.1">
    <property type="nucleotide sequence ID" value="NZ_JANIBK010000017.1"/>
</dbReference>
<organism evidence="1 2">
    <name type="scientific">Methylomonas rivi</name>
    <dbReference type="NCBI Taxonomy" id="2952226"/>
    <lineage>
        <taxon>Bacteria</taxon>
        <taxon>Pseudomonadati</taxon>
        <taxon>Pseudomonadota</taxon>
        <taxon>Gammaproteobacteria</taxon>
        <taxon>Methylococcales</taxon>
        <taxon>Methylococcaceae</taxon>
        <taxon>Methylomonas</taxon>
    </lineage>
</organism>
<evidence type="ECO:0000313" key="1">
    <source>
        <dbReference type="EMBL" id="MCQ8127830.1"/>
    </source>
</evidence>
<dbReference type="EMBL" id="JANIBK010000017">
    <property type="protein sequence ID" value="MCQ8127830.1"/>
    <property type="molecule type" value="Genomic_DNA"/>
</dbReference>
<dbReference type="Pfam" id="PF10604">
    <property type="entry name" value="Polyketide_cyc2"/>
    <property type="match status" value="1"/>
</dbReference>
<proteinExistence type="predicted"/>
<dbReference type="Gene3D" id="3.30.530.20">
    <property type="match status" value="1"/>
</dbReference>